<evidence type="ECO:0000313" key="4">
    <source>
        <dbReference type="Proteomes" id="UP000261540"/>
    </source>
</evidence>
<proteinExistence type="inferred from homology"/>
<feature type="domain" description="Deubiquitinating enzyme MINDY-3/4 conserved" evidence="2">
    <location>
        <begin position="6"/>
        <end position="319"/>
    </location>
</feature>
<dbReference type="PANTHER" id="PTHR12473:SF18">
    <property type="entry name" value="INACTIVE UBIQUITIN CARBOXYL-TERMINAL HYDROLASE MINDY-4B"/>
    <property type="match status" value="1"/>
</dbReference>
<evidence type="ECO:0000259" key="2">
    <source>
        <dbReference type="SMART" id="SM01174"/>
    </source>
</evidence>
<reference evidence="3" key="2">
    <citation type="submission" date="2025-09" db="UniProtKB">
        <authorList>
            <consortium name="Ensembl"/>
        </authorList>
    </citation>
    <scope>IDENTIFICATION</scope>
</reference>
<reference evidence="3" key="1">
    <citation type="submission" date="2025-08" db="UniProtKB">
        <authorList>
            <consortium name="Ensembl"/>
        </authorList>
    </citation>
    <scope>IDENTIFICATION</scope>
</reference>
<dbReference type="InterPro" id="IPR039785">
    <property type="entry name" value="MINY3/4"/>
</dbReference>
<dbReference type="GO" id="GO:0071108">
    <property type="term" value="P:protein K48-linked deubiquitination"/>
    <property type="evidence" value="ECO:0007669"/>
    <property type="project" value="InterPro"/>
</dbReference>
<dbReference type="GO" id="GO:1990380">
    <property type="term" value="F:K48-linked deubiquitinase activity"/>
    <property type="evidence" value="ECO:0007669"/>
    <property type="project" value="InterPro"/>
</dbReference>
<dbReference type="AlphaFoldDB" id="A0A3B3T0T3"/>
<protein>
    <submittedName>
        <fullName evidence="3">MINDY family member 4B</fullName>
    </submittedName>
</protein>
<dbReference type="PANTHER" id="PTHR12473">
    <property type="entry name" value="UBIQUITIN CARBOXYL-TERMINAL HYDROLASE MINDY-4-RELATED"/>
    <property type="match status" value="1"/>
</dbReference>
<accession>A0A3B3T0T3</accession>
<comment type="similarity">
    <text evidence="1">Belongs to the MINDY deubiquitinase family. FAM188 subfamily.</text>
</comment>
<dbReference type="Pfam" id="PF13898">
    <property type="entry name" value="MINDY-3_4_CD"/>
    <property type="match status" value="1"/>
</dbReference>
<dbReference type="Proteomes" id="UP000261540">
    <property type="component" value="Unplaced"/>
</dbReference>
<keyword evidence="4" id="KW-1185">Reference proteome</keyword>
<dbReference type="InterPro" id="IPR025257">
    <property type="entry name" value="MINDY-3/4_CD"/>
</dbReference>
<evidence type="ECO:0000256" key="1">
    <source>
        <dbReference type="ARBA" id="ARBA00011074"/>
    </source>
</evidence>
<dbReference type="Ensembl" id="ENSPKIT00000016896.1">
    <property type="protein sequence ID" value="ENSPKIP00000035956.1"/>
    <property type="gene ID" value="ENSPKIG00000014705.1"/>
</dbReference>
<name>A0A3B3T0T3_9TELE</name>
<dbReference type="SMART" id="SM01174">
    <property type="entry name" value="DUF4205"/>
    <property type="match status" value="1"/>
</dbReference>
<evidence type="ECO:0000313" key="3">
    <source>
        <dbReference type="Ensembl" id="ENSPKIP00000035956.1"/>
    </source>
</evidence>
<dbReference type="GeneTree" id="ENSGT00940000162644"/>
<sequence>LFQDLRKILFGNTFHFFNYEWKKSVFRFRDPCSELSYALQAERGGPGAVQMVVQANVIKFLLGDKEQEQALASALSDVLWVAGEEQAATVTLVTSMPSFFTLPGHQLDSITERQLHIFSFIRKEDMWKFIYEHIQCFQEEGSHGVILFLYSLVFSRTIDALLNLLLTGRASPNVFNGTVQFDEAGAPLLQPLRGVLVRSNVGYLNWSWEQGPQTPLPQVGSMLKTPKLPVWVCCINGTYSILFSLNRALLSNWRTEHLFELHFYNGQPSQKRTAVLTITHSQHWEPRTTDAQGDLEKKFPSVDMTIRTKWEGAVINWNGVVPFF</sequence>
<dbReference type="GO" id="GO:0004843">
    <property type="term" value="F:cysteine-type deubiquitinase activity"/>
    <property type="evidence" value="ECO:0007669"/>
    <property type="project" value="InterPro"/>
</dbReference>
<organism evidence="3 4">
    <name type="scientific">Paramormyrops kingsleyae</name>
    <dbReference type="NCBI Taxonomy" id="1676925"/>
    <lineage>
        <taxon>Eukaryota</taxon>
        <taxon>Metazoa</taxon>
        <taxon>Chordata</taxon>
        <taxon>Craniata</taxon>
        <taxon>Vertebrata</taxon>
        <taxon>Euteleostomi</taxon>
        <taxon>Actinopterygii</taxon>
        <taxon>Neopterygii</taxon>
        <taxon>Teleostei</taxon>
        <taxon>Osteoglossocephala</taxon>
        <taxon>Osteoglossomorpha</taxon>
        <taxon>Osteoglossiformes</taxon>
        <taxon>Mormyridae</taxon>
        <taxon>Paramormyrops</taxon>
    </lineage>
</organism>